<dbReference type="Proteomes" id="UP001059934">
    <property type="component" value="Chromosome"/>
</dbReference>
<sequence length="122" mass="13352">MAYPSYLNQVTQSRRADAQAVLMEAAQFMERFYTENNRYDRDTAGTAVALPAQLQESPRDSGTKSYDITVQASSASTYTLRATPKNGQAGDGFLQLTNTFAKGWDADNSGALSAAEQTWSQH</sequence>
<name>A0ABY5TR67_9GAMM</name>
<accession>A0ABY5TR67</accession>
<organism evidence="1 2">
    <name type="scientific">SAR92 clade bacterium H455</name>
    <dbReference type="NCBI Taxonomy" id="2974818"/>
    <lineage>
        <taxon>Bacteria</taxon>
        <taxon>Pseudomonadati</taxon>
        <taxon>Pseudomonadota</taxon>
        <taxon>Gammaproteobacteria</taxon>
        <taxon>Cellvibrionales</taxon>
        <taxon>Porticoccaceae</taxon>
        <taxon>SAR92 clade</taxon>
    </lineage>
</organism>
<reference evidence="1" key="1">
    <citation type="submission" date="2022-08" db="EMBL/GenBank/DDBJ databases">
        <title>Catabolic pathway analysis in culturable SAR92 clade bacteria reveals their overlooked roles in DMSP degradation in coastal seas.</title>
        <authorList>
            <person name="He X."/>
            <person name="Zhang X."/>
            <person name="Zhang Y."/>
        </authorList>
    </citation>
    <scope>NUCLEOTIDE SEQUENCE</scope>
    <source>
        <strain evidence="1">H455</strain>
    </source>
</reference>
<dbReference type="SUPFAM" id="SSF54523">
    <property type="entry name" value="Pili subunits"/>
    <property type="match status" value="1"/>
</dbReference>
<keyword evidence="2" id="KW-1185">Reference proteome</keyword>
<dbReference type="InterPro" id="IPR031982">
    <property type="entry name" value="PilE-like"/>
</dbReference>
<gene>
    <name evidence="1" type="ORF">NYF23_04150</name>
</gene>
<dbReference type="Gene3D" id="3.30.700.50">
    <property type="match status" value="1"/>
</dbReference>
<protein>
    <submittedName>
        <fullName evidence="1">Type IV pilin protein</fullName>
    </submittedName>
</protein>
<proteinExistence type="predicted"/>
<evidence type="ECO:0000313" key="1">
    <source>
        <dbReference type="EMBL" id="UVW36323.1"/>
    </source>
</evidence>
<dbReference type="Pfam" id="PF16732">
    <property type="entry name" value="ComP_DUS"/>
    <property type="match status" value="1"/>
</dbReference>
<dbReference type="InterPro" id="IPR045584">
    <property type="entry name" value="Pilin-like"/>
</dbReference>
<dbReference type="EMBL" id="CP103416">
    <property type="protein sequence ID" value="UVW36323.1"/>
    <property type="molecule type" value="Genomic_DNA"/>
</dbReference>
<evidence type="ECO:0000313" key="2">
    <source>
        <dbReference type="Proteomes" id="UP001059934"/>
    </source>
</evidence>